<dbReference type="GO" id="GO:0005764">
    <property type="term" value="C:lysosome"/>
    <property type="evidence" value="ECO:0007669"/>
    <property type="project" value="TreeGrafter"/>
</dbReference>
<dbReference type="PRINTS" id="PR00317">
    <property type="entry name" value="EPENDYMIN"/>
</dbReference>
<evidence type="ECO:0000313" key="6">
    <source>
        <dbReference type="Proteomes" id="UP000281406"/>
    </source>
</evidence>
<dbReference type="GO" id="GO:0005576">
    <property type="term" value="C:extracellular region"/>
    <property type="evidence" value="ECO:0007669"/>
    <property type="project" value="InterPro"/>
</dbReference>
<feature type="transmembrane region" description="Helical" evidence="3">
    <location>
        <begin position="98"/>
        <end position="120"/>
    </location>
</feature>
<feature type="signal peptide" evidence="4">
    <location>
        <begin position="1"/>
        <end position="23"/>
    </location>
</feature>
<name>A0A3N0YI11_ANAGA</name>
<dbReference type="SMART" id="SM00026">
    <property type="entry name" value="EPEND"/>
    <property type="match status" value="1"/>
</dbReference>
<dbReference type="OrthoDB" id="9942506at2759"/>
<dbReference type="AlphaFoldDB" id="A0A3N0YI11"/>
<evidence type="ECO:0000256" key="3">
    <source>
        <dbReference type="SAM" id="Phobius"/>
    </source>
</evidence>
<keyword evidence="3" id="KW-0472">Membrane</keyword>
<comment type="similarity">
    <text evidence="1">Belongs to the ependymin family.</text>
</comment>
<evidence type="ECO:0000256" key="4">
    <source>
        <dbReference type="SAM" id="SignalP"/>
    </source>
</evidence>
<dbReference type="Pfam" id="PF00811">
    <property type="entry name" value="Ependymin"/>
    <property type="match status" value="1"/>
</dbReference>
<reference evidence="5 6" key="1">
    <citation type="submission" date="2018-10" db="EMBL/GenBank/DDBJ databases">
        <title>Genome assembly for a Yunnan-Guizhou Plateau 3E fish, Anabarilius grahami (Regan), and its evolutionary and genetic applications.</title>
        <authorList>
            <person name="Jiang W."/>
        </authorList>
    </citation>
    <scope>NUCLEOTIDE SEQUENCE [LARGE SCALE GENOMIC DNA]</scope>
    <source>
        <strain evidence="5">AG-KIZ</strain>
        <tissue evidence="5">Muscle</tissue>
    </source>
</reference>
<gene>
    <name evidence="5" type="ORF">DPX16_2353</name>
</gene>
<evidence type="ECO:0000256" key="2">
    <source>
        <dbReference type="SAM" id="MobiDB-lite"/>
    </source>
</evidence>
<keyword evidence="4" id="KW-0732">Signal</keyword>
<dbReference type="PANTHER" id="PTHR10697">
    <property type="entry name" value="MAMMALIAN EPENDYMIN-RELATED PROTEIN 1"/>
    <property type="match status" value="1"/>
</dbReference>
<dbReference type="GO" id="GO:0007160">
    <property type="term" value="P:cell-matrix adhesion"/>
    <property type="evidence" value="ECO:0007669"/>
    <property type="project" value="InterPro"/>
</dbReference>
<protein>
    <submittedName>
        <fullName evidence="5">Ependymin</fullName>
    </submittedName>
</protein>
<keyword evidence="3" id="KW-0812">Transmembrane</keyword>
<comment type="caution">
    <text evidence="5">The sequence shown here is derived from an EMBL/GenBank/DDBJ whole genome shotgun (WGS) entry which is preliminary data.</text>
</comment>
<feature type="region of interest" description="Disordered" evidence="2">
    <location>
        <begin position="26"/>
        <end position="76"/>
    </location>
</feature>
<evidence type="ECO:0000313" key="5">
    <source>
        <dbReference type="EMBL" id="ROL45428.1"/>
    </source>
</evidence>
<accession>A0A3N0YI11</accession>
<proteinExistence type="inferred from homology"/>
<feature type="compositionally biased region" description="Acidic residues" evidence="2">
    <location>
        <begin position="27"/>
        <end position="73"/>
    </location>
</feature>
<dbReference type="PANTHER" id="PTHR10697:SF5">
    <property type="entry name" value="EPENDYMIN-RELATED"/>
    <property type="match status" value="1"/>
</dbReference>
<dbReference type="Proteomes" id="UP000281406">
    <property type="component" value="Unassembled WGS sequence"/>
</dbReference>
<evidence type="ECO:0000256" key="1">
    <source>
        <dbReference type="ARBA" id="ARBA00010771"/>
    </source>
</evidence>
<feature type="chain" id="PRO_5018188871" evidence="4">
    <location>
        <begin position="24"/>
        <end position="330"/>
    </location>
</feature>
<dbReference type="GO" id="GO:0005509">
    <property type="term" value="F:calcium ion binding"/>
    <property type="evidence" value="ECO:0007669"/>
    <property type="project" value="InterPro"/>
</dbReference>
<dbReference type="InterPro" id="IPR001299">
    <property type="entry name" value="Ependymin"/>
</dbReference>
<dbReference type="EMBL" id="RJVU01042591">
    <property type="protein sequence ID" value="ROL45428.1"/>
    <property type="molecule type" value="Genomic_DNA"/>
</dbReference>
<keyword evidence="3" id="KW-1133">Transmembrane helix</keyword>
<sequence length="330" mass="36630">MKLLLLLLLAFPATLLLKGPVVAAQDATEEEEAVDEDGVDDVMAEDEDDEAEVEDDDNTELTEEKEEEEEEALVGEMKASPNADTTILFVKGEERLNGFLLIFIFIMRGLVVLFISGLFCSISAQPRPCESPAQYVGSMSMTAADGIITSAATYSYDAHAQQIRFRNYMTVFNETILMDLLMHFKQGVMYEIDYSRLRCEKKALETSFHPTRVPADAAFMGQVILGTTSVPGLGLLTNSWVGEIPEIQAQYMLTFAEFTCLPVSASVFTPQTGWITMSFYNHLLGVQNPQDFVPPFFCPASASDEHLPKTNFLKAIRPSPSDDQESSRKN</sequence>
<organism evidence="5 6">
    <name type="scientific">Anabarilius grahami</name>
    <name type="common">Kanglang fish</name>
    <name type="synonym">Barilius grahami</name>
    <dbReference type="NCBI Taxonomy" id="495550"/>
    <lineage>
        <taxon>Eukaryota</taxon>
        <taxon>Metazoa</taxon>
        <taxon>Chordata</taxon>
        <taxon>Craniata</taxon>
        <taxon>Vertebrata</taxon>
        <taxon>Euteleostomi</taxon>
        <taxon>Actinopterygii</taxon>
        <taxon>Neopterygii</taxon>
        <taxon>Teleostei</taxon>
        <taxon>Ostariophysi</taxon>
        <taxon>Cypriniformes</taxon>
        <taxon>Xenocyprididae</taxon>
        <taxon>Xenocypridinae</taxon>
        <taxon>Xenocypridinae incertae sedis</taxon>
        <taxon>Anabarilius</taxon>
    </lineage>
</organism>
<keyword evidence="6" id="KW-1185">Reference proteome</keyword>